<reference evidence="3 4" key="1">
    <citation type="submission" date="2021-01" db="EMBL/GenBank/DDBJ databases">
        <title>Streptomyces acididurans sp. nov., isolated from a peat swamp forest soil.</title>
        <authorList>
            <person name="Chantavorakit T."/>
            <person name="Duangmal K."/>
        </authorList>
    </citation>
    <scope>NUCLEOTIDE SEQUENCE [LARGE SCALE GENOMIC DNA]</scope>
    <source>
        <strain evidence="3 4">KK5PA1</strain>
    </source>
</reference>
<keyword evidence="2" id="KW-0560">Oxidoreductase</keyword>
<evidence type="ECO:0000313" key="4">
    <source>
        <dbReference type="Proteomes" id="UP000749040"/>
    </source>
</evidence>
<dbReference type="Proteomes" id="UP000749040">
    <property type="component" value="Unassembled WGS sequence"/>
</dbReference>
<dbReference type="InterPro" id="IPR002347">
    <property type="entry name" value="SDR_fam"/>
</dbReference>
<name>A0ABS2U486_9ACTN</name>
<dbReference type="PANTHER" id="PTHR43976">
    <property type="entry name" value="SHORT CHAIN DEHYDROGENASE"/>
    <property type="match status" value="1"/>
</dbReference>
<gene>
    <name evidence="3" type="ORF">ITX44_38800</name>
</gene>
<dbReference type="Pfam" id="PF00106">
    <property type="entry name" value="adh_short"/>
    <property type="match status" value="1"/>
</dbReference>
<dbReference type="InterPro" id="IPR036291">
    <property type="entry name" value="NAD(P)-bd_dom_sf"/>
</dbReference>
<dbReference type="Gene3D" id="3.40.50.720">
    <property type="entry name" value="NAD(P)-binding Rossmann-like Domain"/>
    <property type="match status" value="2"/>
</dbReference>
<proteinExistence type="inferred from homology"/>
<evidence type="ECO:0000256" key="2">
    <source>
        <dbReference type="ARBA" id="ARBA00023002"/>
    </source>
</evidence>
<sequence length="161" mass="17130">MVGPPDPEFRAPHGEFADEFGDSGVVRPFPGLEPQAGDHFRGDLLPVAIEIPGGRVEQEDQVRTAVEAAVRWFGRIDVLINNAGFGIYASTRFALEGITEALAAELEPLGVKVTVVEPGYFRADFLDGASLTTTAAATATAAATVIDDYDDTSGARRRPAR</sequence>
<evidence type="ECO:0000313" key="3">
    <source>
        <dbReference type="EMBL" id="MBM9510411.1"/>
    </source>
</evidence>
<organism evidence="3 4">
    <name type="scientific">Actinacidiphila acididurans</name>
    <dbReference type="NCBI Taxonomy" id="2784346"/>
    <lineage>
        <taxon>Bacteria</taxon>
        <taxon>Bacillati</taxon>
        <taxon>Actinomycetota</taxon>
        <taxon>Actinomycetes</taxon>
        <taxon>Kitasatosporales</taxon>
        <taxon>Streptomycetaceae</taxon>
        <taxon>Actinacidiphila</taxon>
    </lineage>
</organism>
<dbReference type="PANTHER" id="PTHR43976:SF16">
    <property type="entry name" value="SHORT-CHAIN DEHYDROGENASE_REDUCTASE FAMILY PROTEIN"/>
    <property type="match status" value="1"/>
</dbReference>
<keyword evidence="4" id="KW-1185">Reference proteome</keyword>
<evidence type="ECO:0000256" key="1">
    <source>
        <dbReference type="ARBA" id="ARBA00006484"/>
    </source>
</evidence>
<dbReference type="EMBL" id="JADKYB010000037">
    <property type="protein sequence ID" value="MBM9510411.1"/>
    <property type="molecule type" value="Genomic_DNA"/>
</dbReference>
<comment type="caution">
    <text evidence="3">The sequence shown here is derived from an EMBL/GenBank/DDBJ whole genome shotgun (WGS) entry which is preliminary data.</text>
</comment>
<dbReference type="InterPro" id="IPR051911">
    <property type="entry name" value="SDR_oxidoreductase"/>
</dbReference>
<dbReference type="SUPFAM" id="SSF51735">
    <property type="entry name" value="NAD(P)-binding Rossmann-fold domains"/>
    <property type="match status" value="1"/>
</dbReference>
<protein>
    <submittedName>
        <fullName evidence="3">SDR family NAD(P)-dependent oxidoreductase</fullName>
    </submittedName>
</protein>
<comment type="similarity">
    <text evidence="1">Belongs to the short-chain dehydrogenases/reductases (SDR) family.</text>
</comment>
<accession>A0ABS2U486</accession>